<dbReference type="EMBL" id="MN484601">
    <property type="protein sequence ID" value="QGF20263.1"/>
    <property type="molecule type" value="Genomic_DNA"/>
</dbReference>
<organism evidence="2 3">
    <name type="scientific">Gordonia phage Sixama</name>
    <dbReference type="NCBI Taxonomy" id="2653271"/>
    <lineage>
        <taxon>Viruses</taxon>
        <taxon>Duplodnaviria</taxon>
        <taxon>Heunggongvirae</taxon>
        <taxon>Uroviricota</taxon>
        <taxon>Caudoviricetes</taxon>
        <taxon>Sixamavirus</taxon>
        <taxon>Sixamavirus sixama</taxon>
    </lineage>
</organism>
<reference evidence="2 3" key="1">
    <citation type="submission" date="2019-09" db="EMBL/GenBank/DDBJ databases">
        <authorList>
            <person name="Christie C.A."/>
            <person name="Diallo A.S."/>
            <person name="Dixon Z."/>
            <person name="McIntosh P.M."/>
            <person name="Murthy K.H."/>
            <person name="Rosen M.G."/>
            <person name="Simpson L.M."/>
            <person name="Koustas K."/>
            <person name="Fogarty M.P."/>
            <person name="Molloy S.D."/>
            <person name="Garlena R.A."/>
            <person name="Russell D.A."/>
            <person name="Pope W.H."/>
            <person name="Jacobs-Sera D."/>
            <person name="Hatfull G.F."/>
        </authorList>
    </citation>
    <scope>NUCLEOTIDE SEQUENCE [LARGE SCALE GENOMIC DNA]</scope>
</reference>
<evidence type="ECO:0000256" key="1">
    <source>
        <dbReference type="SAM" id="MobiDB-lite"/>
    </source>
</evidence>
<sequence length="210" mass="23670">MAVTDYTLEEATQVASRVLYELSGRRFIWPPVTTTERISLPPMQQWVSLEGRPVISIDSVVLSRTGMADIDIEYVLENKHRLRFLHNPQYTYPLCGGEINLTVRYTYGSKPPAEIQAAIEILAKEILLGYTDPDECNLPDTVISIIRQGISMQLLNAKDFLDRGRTGITIVDHALSRINPEGVRRKSRVYSVNKPPPRRSNTTQAAWTGS</sequence>
<dbReference type="Proteomes" id="UP000400849">
    <property type="component" value="Segment"/>
</dbReference>
<name>A0A5Q2F6B8_9CAUD</name>
<gene>
    <name evidence="2" type="primary">84</name>
    <name evidence="2" type="ORF">SEA_SIXAMA_84</name>
</gene>
<evidence type="ECO:0000313" key="3">
    <source>
        <dbReference type="Proteomes" id="UP000400849"/>
    </source>
</evidence>
<proteinExistence type="predicted"/>
<keyword evidence="3" id="KW-1185">Reference proteome</keyword>
<accession>A0A5Q2F6B8</accession>
<dbReference type="GeneID" id="77924252"/>
<protein>
    <submittedName>
        <fullName evidence="2">Head-to-tail adaptor</fullName>
    </submittedName>
</protein>
<dbReference type="RefSeq" id="YP_010648793.1">
    <property type="nucleotide sequence ID" value="NC_070762.1"/>
</dbReference>
<dbReference type="KEGG" id="vg:77924252"/>
<feature type="region of interest" description="Disordered" evidence="1">
    <location>
        <begin position="186"/>
        <end position="210"/>
    </location>
</feature>
<evidence type="ECO:0000313" key="2">
    <source>
        <dbReference type="EMBL" id="QGF20263.1"/>
    </source>
</evidence>
<feature type="compositionally biased region" description="Polar residues" evidence="1">
    <location>
        <begin position="199"/>
        <end position="210"/>
    </location>
</feature>